<sequence length="112" mass="13309">MDYGKFIYEQKKRDKQLKAKSTQIVVKEIRFGPQTDEHDYEFKRKNAEKFLKEGSKLKAFVFFKGRSIIYKEQGQILLLRLAQDLEEYGKVEAMPVLEGKRMIMFIAPKKKK</sequence>
<protein>
    <recommendedName>
        <fullName evidence="4">Translation initiation factor IF-3</fullName>
    </recommendedName>
</protein>
<dbReference type="Gene3D" id="3.30.110.10">
    <property type="entry name" value="Translation initiation factor 3 (IF-3), C-terminal domain"/>
    <property type="match status" value="1"/>
</dbReference>
<accession>A0A4V1CC30</accession>
<dbReference type="InterPro" id="IPR036788">
    <property type="entry name" value="T_IF-3_C_sf"/>
</dbReference>
<evidence type="ECO:0000259" key="5">
    <source>
        <dbReference type="Pfam" id="PF00707"/>
    </source>
</evidence>
<dbReference type="NCBIfam" id="TIGR00168">
    <property type="entry name" value="infC"/>
    <property type="match status" value="1"/>
</dbReference>
<evidence type="ECO:0000256" key="2">
    <source>
        <dbReference type="ARBA" id="ARBA00022540"/>
    </source>
</evidence>
<dbReference type="GO" id="GO:0005829">
    <property type="term" value="C:cytosol"/>
    <property type="evidence" value="ECO:0007669"/>
    <property type="project" value="TreeGrafter"/>
</dbReference>
<dbReference type="FunFam" id="3.30.110.10:FF:000001">
    <property type="entry name" value="Translation initiation factor IF-3"/>
    <property type="match status" value="1"/>
</dbReference>
<evidence type="ECO:0000313" key="6">
    <source>
        <dbReference type="EMBL" id="QBZ98054.1"/>
    </source>
</evidence>
<feature type="domain" description="Translation initiation factor 3 C-terminal" evidence="5">
    <location>
        <begin position="24"/>
        <end position="109"/>
    </location>
</feature>
<organism evidence="6 7">
    <name type="scientific">Flavobacterium sangjuense</name>
    <dbReference type="NCBI Taxonomy" id="2518177"/>
    <lineage>
        <taxon>Bacteria</taxon>
        <taxon>Pseudomonadati</taxon>
        <taxon>Bacteroidota</taxon>
        <taxon>Flavobacteriia</taxon>
        <taxon>Flavobacteriales</taxon>
        <taxon>Flavobacteriaceae</taxon>
        <taxon>Flavobacterium</taxon>
    </lineage>
</organism>
<dbReference type="PANTHER" id="PTHR10938">
    <property type="entry name" value="TRANSLATION INITIATION FACTOR IF-3"/>
    <property type="match status" value="1"/>
</dbReference>
<dbReference type="GO" id="GO:0032790">
    <property type="term" value="P:ribosome disassembly"/>
    <property type="evidence" value="ECO:0007669"/>
    <property type="project" value="TreeGrafter"/>
</dbReference>
<proteinExistence type="inferred from homology"/>
<comment type="similarity">
    <text evidence="1">Belongs to the IF-3 family.</text>
</comment>
<dbReference type="GO" id="GO:0016020">
    <property type="term" value="C:membrane"/>
    <property type="evidence" value="ECO:0007669"/>
    <property type="project" value="TreeGrafter"/>
</dbReference>
<reference evidence="6 7" key="1">
    <citation type="submission" date="2019-04" db="EMBL/GenBank/DDBJ databases">
        <title>Flavobacterium sp. GS03.</title>
        <authorList>
            <person name="Kim H."/>
        </authorList>
    </citation>
    <scope>NUCLEOTIDE SEQUENCE [LARGE SCALE GENOMIC DNA]</scope>
    <source>
        <strain evidence="6 7">GS03</strain>
    </source>
</reference>
<dbReference type="InterPro" id="IPR019815">
    <property type="entry name" value="Translation_initiation_fac_3_C"/>
</dbReference>
<gene>
    <name evidence="6" type="primary">infC</name>
    <name evidence="6" type="ORF">GS03_01554</name>
</gene>
<evidence type="ECO:0000256" key="3">
    <source>
        <dbReference type="ARBA" id="ARBA00022917"/>
    </source>
</evidence>
<evidence type="ECO:0000256" key="1">
    <source>
        <dbReference type="ARBA" id="ARBA00005439"/>
    </source>
</evidence>
<dbReference type="SUPFAM" id="SSF55200">
    <property type="entry name" value="Translation initiation factor IF3, C-terminal domain"/>
    <property type="match status" value="1"/>
</dbReference>
<dbReference type="Pfam" id="PF00707">
    <property type="entry name" value="IF3_C"/>
    <property type="match status" value="1"/>
</dbReference>
<name>A0A4V1CC30_9FLAO</name>
<keyword evidence="2 6" id="KW-0396">Initiation factor</keyword>
<dbReference type="InterPro" id="IPR001288">
    <property type="entry name" value="Translation_initiation_fac_3"/>
</dbReference>
<keyword evidence="7" id="KW-1185">Reference proteome</keyword>
<dbReference type="AlphaFoldDB" id="A0A4V1CC30"/>
<dbReference type="GO" id="GO:0043022">
    <property type="term" value="F:ribosome binding"/>
    <property type="evidence" value="ECO:0007669"/>
    <property type="project" value="TreeGrafter"/>
</dbReference>
<evidence type="ECO:0000256" key="4">
    <source>
        <dbReference type="NCBIfam" id="TIGR00168"/>
    </source>
</evidence>
<evidence type="ECO:0000313" key="7">
    <source>
        <dbReference type="Proteomes" id="UP000296862"/>
    </source>
</evidence>
<dbReference type="PANTHER" id="PTHR10938:SF0">
    <property type="entry name" value="TRANSLATION INITIATION FACTOR IF-3, MITOCHONDRIAL"/>
    <property type="match status" value="1"/>
</dbReference>
<dbReference type="EMBL" id="CP038810">
    <property type="protein sequence ID" value="QBZ98054.1"/>
    <property type="molecule type" value="Genomic_DNA"/>
</dbReference>
<dbReference type="Proteomes" id="UP000296862">
    <property type="component" value="Chromosome"/>
</dbReference>
<dbReference type="GO" id="GO:0003743">
    <property type="term" value="F:translation initiation factor activity"/>
    <property type="evidence" value="ECO:0007669"/>
    <property type="project" value="UniProtKB-UniRule"/>
</dbReference>
<dbReference type="KEGG" id="fsn:GS03_01554"/>
<keyword evidence="3" id="KW-0648">Protein biosynthesis</keyword>